<sequence>MSWSFKEVIPKIGTITEGACWNGSLLLFSNISENRILSFNPETNELNEIIK</sequence>
<evidence type="ECO:0008006" key="2">
    <source>
        <dbReference type="Google" id="ProtNLM"/>
    </source>
</evidence>
<reference evidence="1" key="1">
    <citation type="submission" date="2018-05" db="EMBL/GenBank/DDBJ databases">
        <authorList>
            <person name="Lanie J.A."/>
            <person name="Ng W.-L."/>
            <person name="Kazmierczak K.M."/>
            <person name="Andrzejewski T.M."/>
            <person name="Davidsen T.M."/>
            <person name="Wayne K.J."/>
            <person name="Tettelin H."/>
            <person name="Glass J.I."/>
            <person name="Rusch D."/>
            <person name="Podicherti R."/>
            <person name="Tsui H.-C.T."/>
            <person name="Winkler M.E."/>
        </authorList>
    </citation>
    <scope>NUCLEOTIDE SEQUENCE</scope>
</reference>
<dbReference type="AlphaFoldDB" id="A0A383C4J2"/>
<proteinExistence type="predicted"/>
<name>A0A383C4J2_9ZZZZ</name>
<feature type="non-terminal residue" evidence="1">
    <location>
        <position position="51"/>
    </location>
</feature>
<organism evidence="1">
    <name type="scientific">marine metagenome</name>
    <dbReference type="NCBI Taxonomy" id="408172"/>
    <lineage>
        <taxon>unclassified sequences</taxon>
        <taxon>metagenomes</taxon>
        <taxon>ecological metagenomes</taxon>
    </lineage>
</organism>
<dbReference type="EMBL" id="UINC01205380">
    <property type="protein sequence ID" value="SVE26528.1"/>
    <property type="molecule type" value="Genomic_DNA"/>
</dbReference>
<gene>
    <name evidence="1" type="ORF">METZ01_LOCUS479382</name>
</gene>
<protein>
    <recommendedName>
        <fullName evidence="2">SMP-30/Gluconolactonase/LRE-like region domain-containing protein</fullName>
    </recommendedName>
</protein>
<evidence type="ECO:0000313" key="1">
    <source>
        <dbReference type="EMBL" id="SVE26528.1"/>
    </source>
</evidence>
<accession>A0A383C4J2</accession>